<gene>
    <name evidence="2" type="ORF">DSM5745_08053</name>
</gene>
<evidence type="ECO:0000256" key="1">
    <source>
        <dbReference type="SAM" id="MobiDB-lite"/>
    </source>
</evidence>
<dbReference type="GeneID" id="38118423"/>
<accession>A0A3D8R906</accession>
<dbReference type="InterPro" id="IPR022085">
    <property type="entry name" value="OpdG"/>
</dbReference>
<reference evidence="2 3" key="1">
    <citation type="journal article" date="2018" name="IMA Fungus">
        <title>IMA Genome-F 9: Draft genome sequence of Annulohypoxylon stygium, Aspergillus mulundensis, Berkeleyomyces basicola (syn. Thielaviopsis basicola), Ceratocystis smalleyi, two Cercospora beticola strains, Coleophoma cylindrospora, Fusarium fracticaudum, Phialophora cf. hyalina, and Morchella septimelata.</title>
        <authorList>
            <person name="Wingfield B.D."/>
            <person name="Bills G.F."/>
            <person name="Dong Y."/>
            <person name="Huang W."/>
            <person name="Nel W.J."/>
            <person name="Swalarsk-Parry B.S."/>
            <person name="Vaghefi N."/>
            <person name="Wilken P.M."/>
            <person name="An Z."/>
            <person name="de Beer Z.W."/>
            <person name="De Vos L."/>
            <person name="Chen L."/>
            <person name="Duong T.A."/>
            <person name="Gao Y."/>
            <person name="Hammerbacher A."/>
            <person name="Kikkert J.R."/>
            <person name="Li Y."/>
            <person name="Li H."/>
            <person name="Li K."/>
            <person name="Li Q."/>
            <person name="Liu X."/>
            <person name="Ma X."/>
            <person name="Naidoo K."/>
            <person name="Pethybridge S.J."/>
            <person name="Sun J."/>
            <person name="Steenkamp E.T."/>
            <person name="van der Nest M.A."/>
            <person name="van Wyk S."/>
            <person name="Wingfield M.J."/>
            <person name="Xiong C."/>
            <person name="Yue Q."/>
            <person name="Zhang X."/>
        </authorList>
    </citation>
    <scope>NUCLEOTIDE SEQUENCE [LARGE SCALE GENOMIC DNA]</scope>
    <source>
        <strain evidence="2 3">DSM 5745</strain>
    </source>
</reference>
<proteinExistence type="predicted"/>
<name>A0A3D8R906_9EURO</name>
<dbReference type="InterPro" id="IPR053204">
    <property type="entry name" value="Oxopyrrolidines_Biosynth-assoc"/>
</dbReference>
<dbReference type="EMBL" id="PVWQ01000010">
    <property type="protein sequence ID" value="RDW70542.1"/>
    <property type="molecule type" value="Genomic_DNA"/>
</dbReference>
<dbReference type="RefSeq" id="XP_026601073.1">
    <property type="nucleotide sequence ID" value="XM_026750069.1"/>
</dbReference>
<dbReference type="OrthoDB" id="5403091at2759"/>
<feature type="region of interest" description="Disordered" evidence="1">
    <location>
        <begin position="354"/>
        <end position="381"/>
    </location>
</feature>
<protein>
    <submittedName>
        <fullName evidence="2">Uncharacterized protein</fullName>
    </submittedName>
</protein>
<feature type="compositionally biased region" description="Basic and acidic residues" evidence="1">
    <location>
        <begin position="372"/>
        <end position="381"/>
    </location>
</feature>
<evidence type="ECO:0000313" key="3">
    <source>
        <dbReference type="Proteomes" id="UP000256690"/>
    </source>
</evidence>
<organism evidence="2 3">
    <name type="scientific">Aspergillus mulundensis</name>
    <dbReference type="NCBI Taxonomy" id="1810919"/>
    <lineage>
        <taxon>Eukaryota</taxon>
        <taxon>Fungi</taxon>
        <taxon>Dikarya</taxon>
        <taxon>Ascomycota</taxon>
        <taxon>Pezizomycotina</taxon>
        <taxon>Eurotiomycetes</taxon>
        <taxon>Eurotiomycetidae</taxon>
        <taxon>Eurotiales</taxon>
        <taxon>Aspergillaceae</taxon>
        <taxon>Aspergillus</taxon>
        <taxon>Aspergillus subgen. Nidulantes</taxon>
    </lineage>
</organism>
<feature type="compositionally biased region" description="Acidic residues" evidence="1">
    <location>
        <begin position="357"/>
        <end position="371"/>
    </location>
</feature>
<comment type="caution">
    <text evidence="2">The sequence shown here is derived from an EMBL/GenBank/DDBJ whole genome shotgun (WGS) entry which is preliminary data.</text>
</comment>
<dbReference type="Proteomes" id="UP000256690">
    <property type="component" value="Unassembled WGS sequence"/>
</dbReference>
<sequence length="381" mass="43595">MPYYHQRNIQHHPESLLVSLPGGGSEQDPMNLVGLDWEEIRQLAAQGNISELRSVAGNRTWITTHRYCGVGDGVDFLEQYLHDLWHVYYQAGRYLSHKSPEHDSMVLDILRIKGKGPLSRPVRGVLGVDVARTKDGTLWNDLPFFVSDMVDFWINGFVTMSVSQRVNLSTFLAKLASTRICKDRLCQIALFLFRATLENGGRELRSEFDSEDEDPIRTMDRLTIATLLPSVHAWIDEAGDNLVQLADVSWNDCPNVIGRGGGGFKEWEVAQQPQSGFTPWRWIFWVKRLSEIKEEAAEAGDKKLEEDLAETIERMLDQAEERNSHVLRVYENGPPALREDKHLRCLRKVLKRMKVEDDSDDDQQNEDGKEESEEKKSEGEE</sequence>
<keyword evidence="3" id="KW-1185">Reference proteome</keyword>
<dbReference type="AlphaFoldDB" id="A0A3D8R906"/>
<dbReference type="PANTHER" id="PTHR38797">
    <property type="entry name" value="NUCLEAR PORE COMPLEX PROTEIN NUP85-RELATED"/>
    <property type="match status" value="1"/>
</dbReference>
<dbReference type="PANTHER" id="PTHR38797:SF7">
    <property type="entry name" value="TRANSCRIPTION FACTOR DOMAIN-CONTAINING PROTEIN"/>
    <property type="match status" value="1"/>
</dbReference>
<dbReference type="Pfam" id="PF12311">
    <property type="entry name" value="DUF3632"/>
    <property type="match status" value="1"/>
</dbReference>
<evidence type="ECO:0000313" key="2">
    <source>
        <dbReference type="EMBL" id="RDW70542.1"/>
    </source>
</evidence>